<evidence type="ECO:0000256" key="2">
    <source>
        <dbReference type="ARBA" id="ARBA00004613"/>
    </source>
</evidence>
<keyword evidence="4" id="KW-0964">Secreted</keyword>
<dbReference type="GO" id="GO:0044231">
    <property type="term" value="C:host cell presynaptic membrane"/>
    <property type="evidence" value="ECO:0007669"/>
    <property type="project" value="UniProtKB-KW"/>
</dbReference>
<evidence type="ECO:0000313" key="10">
    <source>
        <dbReference type="EMBL" id="GIY39701.1"/>
    </source>
</evidence>
<dbReference type="GO" id="GO:0044218">
    <property type="term" value="C:other organism cell membrane"/>
    <property type="evidence" value="ECO:0007669"/>
    <property type="project" value="UniProtKB-KW"/>
</dbReference>
<organism evidence="10 11">
    <name type="scientific">Caerostris darwini</name>
    <dbReference type="NCBI Taxonomy" id="1538125"/>
    <lineage>
        <taxon>Eukaryota</taxon>
        <taxon>Metazoa</taxon>
        <taxon>Ecdysozoa</taxon>
        <taxon>Arthropoda</taxon>
        <taxon>Chelicerata</taxon>
        <taxon>Arachnida</taxon>
        <taxon>Araneae</taxon>
        <taxon>Araneomorphae</taxon>
        <taxon>Entelegynae</taxon>
        <taxon>Araneoidea</taxon>
        <taxon>Araneidae</taxon>
        <taxon>Caerostris</taxon>
    </lineage>
</organism>
<comment type="caution">
    <text evidence="10">The sequence shown here is derived from an EMBL/GenBank/DDBJ whole genome shotgun (WGS) entry which is preliminary data.</text>
</comment>
<keyword evidence="11" id="KW-1185">Reference proteome</keyword>
<reference evidence="10 11" key="1">
    <citation type="submission" date="2021-06" db="EMBL/GenBank/DDBJ databases">
        <title>Caerostris darwini draft genome.</title>
        <authorList>
            <person name="Kono N."/>
            <person name="Arakawa K."/>
        </authorList>
    </citation>
    <scope>NUCLEOTIDE SEQUENCE [LARGE SCALE GENOMIC DNA]</scope>
</reference>
<evidence type="ECO:0000256" key="7">
    <source>
        <dbReference type="ARBA" id="ARBA00022699"/>
    </source>
</evidence>
<proteinExistence type="predicted"/>
<keyword evidence="5" id="KW-1052">Target cell membrane</keyword>
<evidence type="ECO:0000313" key="11">
    <source>
        <dbReference type="Proteomes" id="UP001054837"/>
    </source>
</evidence>
<dbReference type="GO" id="GO:0090729">
    <property type="term" value="F:toxin activity"/>
    <property type="evidence" value="ECO:0007669"/>
    <property type="project" value="UniProtKB-KW"/>
</dbReference>
<sequence length="121" mass="13830">MFGIKKEDDDVPIQYMNVARVSAANVNRQSQLINYRQRENESLSTSAFTSESEVQFTDLEVISELQVQFIDEAIYRDACLNKDMPEILDLLTTGFDVNFLFHDGQNALHIVSKSYSNAFIL</sequence>
<evidence type="ECO:0000256" key="9">
    <source>
        <dbReference type="ARBA" id="ARBA00023298"/>
    </source>
</evidence>
<evidence type="ECO:0000256" key="1">
    <source>
        <dbReference type="ARBA" id="ARBA00004175"/>
    </source>
</evidence>
<evidence type="ECO:0000256" key="6">
    <source>
        <dbReference type="ARBA" id="ARBA00022656"/>
    </source>
</evidence>
<keyword evidence="7" id="KW-0528">Neurotoxin</keyword>
<evidence type="ECO:0000256" key="5">
    <source>
        <dbReference type="ARBA" id="ARBA00022537"/>
    </source>
</evidence>
<evidence type="ECO:0000256" key="8">
    <source>
        <dbReference type="ARBA" id="ARBA00023028"/>
    </source>
</evidence>
<dbReference type="InterPro" id="IPR036770">
    <property type="entry name" value="Ankyrin_rpt-contain_sf"/>
</dbReference>
<gene>
    <name evidence="10" type="ORF">CDAR_271551</name>
</gene>
<keyword evidence="6" id="KW-0800">Toxin</keyword>
<dbReference type="EMBL" id="BPLQ01008836">
    <property type="protein sequence ID" value="GIY39701.1"/>
    <property type="molecule type" value="Genomic_DNA"/>
</dbReference>
<evidence type="ECO:0000256" key="3">
    <source>
        <dbReference type="ARBA" id="ARBA00022483"/>
    </source>
</evidence>
<dbReference type="AlphaFoldDB" id="A0AAV4T375"/>
<keyword evidence="9" id="KW-0472">Membrane</keyword>
<accession>A0AAV4T375</accession>
<dbReference type="Proteomes" id="UP001054837">
    <property type="component" value="Unassembled WGS sequence"/>
</dbReference>
<keyword evidence="9" id="KW-1053">Target membrane</keyword>
<protein>
    <submittedName>
        <fullName evidence="10">Uncharacterized protein</fullName>
    </submittedName>
</protein>
<dbReference type="GO" id="GO:0005576">
    <property type="term" value="C:extracellular region"/>
    <property type="evidence" value="ECO:0007669"/>
    <property type="project" value="UniProtKB-SubCell"/>
</dbReference>
<name>A0AAV4T375_9ARAC</name>
<keyword evidence="8" id="KW-0638">Presynaptic neurotoxin</keyword>
<dbReference type="GO" id="GO:0006887">
    <property type="term" value="P:exocytosis"/>
    <property type="evidence" value="ECO:0007669"/>
    <property type="project" value="UniProtKB-KW"/>
</dbReference>
<keyword evidence="3" id="KW-0268">Exocytosis</keyword>
<evidence type="ECO:0000256" key="4">
    <source>
        <dbReference type="ARBA" id="ARBA00022525"/>
    </source>
</evidence>
<dbReference type="Gene3D" id="1.25.40.20">
    <property type="entry name" value="Ankyrin repeat-containing domain"/>
    <property type="match status" value="1"/>
</dbReference>
<comment type="subcellular location">
    <subcellularLocation>
        <location evidence="2">Secreted</location>
    </subcellularLocation>
    <subcellularLocation>
        <location evidence="1">Target cell membrane</location>
    </subcellularLocation>
</comment>